<gene>
    <name evidence="1" type="ORF">GCM10010995_20710</name>
</gene>
<name>A0A8J2Z601_9GAMM</name>
<dbReference type="AlphaFoldDB" id="A0A8J2Z601"/>
<dbReference type="Proteomes" id="UP000636949">
    <property type="component" value="Unassembled WGS sequence"/>
</dbReference>
<proteinExistence type="predicted"/>
<dbReference type="RefSeq" id="WP_117003365.1">
    <property type="nucleotide sequence ID" value="NZ_BMJS01000026.1"/>
</dbReference>
<protein>
    <submittedName>
        <fullName evidence="1">Uncharacterized protein</fullName>
    </submittedName>
</protein>
<organism evidence="1 2">
    <name type="scientific">Cysteiniphilum litorale</name>
    <dbReference type="NCBI Taxonomy" id="2056700"/>
    <lineage>
        <taxon>Bacteria</taxon>
        <taxon>Pseudomonadati</taxon>
        <taxon>Pseudomonadota</taxon>
        <taxon>Gammaproteobacteria</taxon>
        <taxon>Thiotrichales</taxon>
        <taxon>Fastidiosibacteraceae</taxon>
        <taxon>Cysteiniphilum</taxon>
    </lineage>
</organism>
<evidence type="ECO:0000313" key="1">
    <source>
        <dbReference type="EMBL" id="GGG03110.1"/>
    </source>
</evidence>
<dbReference type="EMBL" id="BMJS01000026">
    <property type="protein sequence ID" value="GGG03110.1"/>
    <property type="molecule type" value="Genomic_DNA"/>
</dbReference>
<evidence type="ECO:0000313" key="2">
    <source>
        <dbReference type="Proteomes" id="UP000636949"/>
    </source>
</evidence>
<sequence length="61" mass="7132">MIEVAKNQEWKAARIIAKMEKQGEIQPLQWLKIPNAVIKKYFMVINKENGKNGNNRNQQHA</sequence>
<accession>A0A8J2Z601</accession>
<reference evidence="1" key="2">
    <citation type="submission" date="2020-09" db="EMBL/GenBank/DDBJ databases">
        <authorList>
            <person name="Sun Q."/>
            <person name="Zhou Y."/>
        </authorList>
    </citation>
    <scope>NUCLEOTIDE SEQUENCE</scope>
    <source>
        <strain evidence="1">CGMCC 1.15758</strain>
    </source>
</reference>
<dbReference type="OrthoDB" id="5625863at2"/>
<keyword evidence="2" id="KW-1185">Reference proteome</keyword>
<reference evidence="1" key="1">
    <citation type="journal article" date="2014" name="Int. J. Syst. Evol. Microbiol.">
        <title>Complete genome sequence of Corynebacterium casei LMG S-19264T (=DSM 44701T), isolated from a smear-ripened cheese.</title>
        <authorList>
            <consortium name="US DOE Joint Genome Institute (JGI-PGF)"/>
            <person name="Walter F."/>
            <person name="Albersmeier A."/>
            <person name="Kalinowski J."/>
            <person name="Ruckert C."/>
        </authorList>
    </citation>
    <scope>NUCLEOTIDE SEQUENCE</scope>
    <source>
        <strain evidence="1">CGMCC 1.15758</strain>
    </source>
</reference>
<comment type="caution">
    <text evidence="1">The sequence shown here is derived from an EMBL/GenBank/DDBJ whole genome shotgun (WGS) entry which is preliminary data.</text>
</comment>